<proteinExistence type="predicted"/>
<dbReference type="RefSeq" id="WP_003980350.1">
    <property type="nucleotide sequence ID" value="NZ_CP043497.1"/>
</dbReference>
<keyword evidence="2" id="KW-1185">Reference proteome</keyword>
<gene>
    <name evidence="1" type="ORF">SRIMR7_20105</name>
</gene>
<reference evidence="1 2" key="1">
    <citation type="submission" date="2022-03" db="EMBL/GenBank/DDBJ databases">
        <title>Complete genome of Streptomyces rimosus ssp. rimosus R7 (=ATCC 10970).</title>
        <authorList>
            <person name="Beganovic S."/>
            <person name="Ruckert C."/>
            <person name="Busche T."/>
            <person name="Kalinowski J."/>
            <person name="Wittmann C."/>
        </authorList>
    </citation>
    <scope>NUCLEOTIDE SEQUENCE [LARGE SCALE GENOMIC DNA]</scope>
    <source>
        <strain evidence="1 2">R7</strain>
    </source>
</reference>
<evidence type="ECO:0000313" key="2">
    <source>
        <dbReference type="Proteomes" id="UP000829494"/>
    </source>
</evidence>
<accession>A0ABY3Z3C2</accession>
<dbReference type="GeneID" id="66856436"/>
<sequence>MAEWHWEYDPSAEHVIGGIDDLAFIARVEETADELVRAAAAQYLEGTLYQGASPALGQEIIPGGMFVHQTVPRHQRVYILQVTLAPR</sequence>
<organism evidence="1 2">
    <name type="scientific">Streptomyces rimosus subsp. rimosus</name>
    <dbReference type="NCBI Taxonomy" id="132474"/>
    <lineage>
        <taxon>Bacteria</taxon>
        <taxon>Bacillati</taxon>
        <taxon>Actinomycetota</taxon>
        <taxon>Actinomycetes</taxon>
        <taxon>Kitasatosporales</taxon>
        <taxon>Streptomycetaceae</taxon>
        <taxon>Streptomyces</taxon>
    </lineage>
</organism>
<name>A0ABY3Z3C2_STRRM</name>
<evidence type="ECO:0000313" key="1">
    <source>
        <dbReference type="EMBL" id="UNZ04465.1"/>
    </source>
</evidence>
<dbReference type="Proteomes" id="UP000829494">
    <property type="component" value="Chromosome"/>
</dbReference>
<protein>
    <submittedName>
        <fullName evidence="1">Uncharacterized protein</fullName>
    </submittedName>
</protein>
<dbReference type="EMBL" id="CP094298">
    <property type="protein sequence ID" value="UNZ04465.1"/>
    <property type="molecule type" value="Genomic_DNA"/>
</dbReference>